<reference evidence="3" key="1">
    <citation type="submission" date="2025-08" db="UniProtKB">
        <authorList>
            <consortium name="RefSeq"/>
        </authorList>
    </citation>
    <scope>IDENTIFICATION</scope>
    <source>
        <tissue evidence="3">Whole larvae</tissue>
    </source>
</reference>
<proteinExistence type="predicted"/>
<feature type="region of interest" description="Disordered" evidence="1">
    <location>
        <begin position="44"/>
        <end position="103"/>
    </location>
</feature>
<evidence type="ECO:0000313" key="2">
    <source>
        <dbReference type="Proteomes" id="UP001652740"/>
    </source>
</evidence>
<name>A0ABM3N3N8_GALME</name>
<protein>
    <submittedName>
        <fullName evidence="3">Uncharacterized protein LOC116413802</fullName>
    </submittedName>
</protein>
<accession>A0ABM3N3N8</accession>
<organism evidence="2 3">
    <name type="scientific">Galleria mellonella</name>
    <name type="common">Greater wax moth</name>
    <dbReference type="NCBI Taxonomy" id="7137"/>
    <lineage>
        <taxon>Eukaryota</taxon>
        <taxon>Metazoa</taxon>
        <taxon>Ecdysozoa</taxon>
        <taxon>Arthropoda</taxon>
        <taxon>Hexapoda</taxon>
        <taxon>Insecta</taxon>
        <taxon>Pterygota</taxon>
        <taxon>Neoptera</taxon>
        <taxon>Endopterygota</taxon>
        <taxon>Lepidoptera</taxon>
        <taxon>Glossata</taxon>
        <taxon>Ditrysia</taxon>
        <taxon>Pyraloidea</taxon>
        <taxon>Pyralidae</taxon>
        <taxon>Galleriinae</taxon>
        <taxon>Galleria</taxon>
    </lineage>
</organism>
<dbReference type="GeneID" id="116413802"/>
<dbReference type="Proteomes" id="UP001652740">
    <property type="component" value="Unplaced"/>
</dbReference>
<evidence type="ECO:0000256" key="1">
    <source>
        <dbReference type="SAM" id="MobiDB-lite"/>
    </source>
</evidence>
<gene>
    <name evidence="3" type="primary">LOC116413802</name>
</gene>
<evidence type="ECO:0000313" key="3">
    <source>
        <dbReference type="RefSeq" id="XP_052758187.1"/>
    </source>
</evidence>
<dbReference type="RefSeq" id="XP_052758187.1">
    <property type="nucleotide sequence ID" value="XM_052902227.1"/>
</dbReference>
<sequence length="181" mass="21055">MKSLIWAANDTTNFYIARNEVLFLITCEHIDVLKNVAGFNDAQHRGHKWHDSHDSSDSESDDSNSDMISGYSEETSSDISSETYSSSDSSDASSAETKERRRATQAHRVCTPCLHDMMKKHKNIGIKWICSGYQRARRSFKSDCMMRYRICQDGTLFVKLYDHRCKNDSYHGRHWFYVYRV</sequence>
<keyword evidence="2" id="KW-1185">Reference proteome</keyword>
<feature type="compositionally biased region" description="Low complexity" evidence="1">
    <location>
        <begin position="65"/>
        <end position="95"/>
    </location>
</feature>